<keyword evidence="4 7" id="KW-0812">Transmembrane</keyword>
<sequence>MHQYLFYIGDFPIRAYGLLLSLGIFCAAAVAYYLFKRDGRDWHVHMFDFAITTGIAGIVGARLWDVFFFDWEYYQHHILEIPFVWQGGMAIQGGVVLGTLAGIWYVRRHNIDTWAFADVFAPALILGQSVGRMANLMNGDAFGHPTGGNFGILYPETTLAFKTYGAQPLWPAEIWEGQIDILIFVALLLFNTIPHKKGQTFVLYAILYSTARFFLEFLRGDYVNLTMGLKSAQMTSLTVIIIGIIVFIYLQVKGSYDAHLYGVDGDENSSTNASSGKSSEDKTKRKRK</sequence>
<keyword evidence="9" id="KW-0449">Lipoprotein</keyword>
<dbReference type="EMBL" id="WBKH01000003">
    <property type="protein sequence ID" value="KAB1479200.1"/>
    <property type="molecule type" value="Genomic_DNA"/>
</dbReference>
<keyword evidence="2 7" id="KW-1003">Cell membrane</keyword>
<evidence type="ECO:0000256" key="3">
    <source>
        <dbReference type="ARBA" id="ARBA00022679"/>
    </source>
</evidence>
<dbReference type="NCBIfam" id="TIGR00544">
    <property type="entry name" value="lgt"/>
    <property type="match status" value="1"/>
</dbReference>
<feature type="region of interest" description="Disordered" evidence="8">
    <location>
        <begin position="266"/>
        <end position="288"/>
    </location>
</feature>
<dbReference type="GO" id="GO:0005886">
    <property type="term" value="C:plasma membrane"/>
    <property type="evidence" value="ECO:0007669"/>
    <property type="project" value="UniProtKB-SubCell"/>
</dbReference>
<dbReference type="PANTHER" id="PTHR30589">
    <property type="entry name" value="PROLIPOPROTEIN DIACYLGLYCERYL TRANSFERASE"/>
    <property type="match status" value="1"/>
</dbReference>
<evidence type="ECO:0000256" key="1">
    <source>
        <dbReference type="ARBA" id="ARBA00007150"/>
    </source>
</evidence>
<keyword evidence="3 7" id="KW-0808">Transferase</keyword>
<evidence type="ECO:0000313" key="9">
    <source>
        <dbReference type="EMBL" id="KAB1479200.1"/>
    </source>
</evidence>
<keyword evidence="6 7" id="KW-0472">Membrane</keyword>
<feature type="binding site" evidence="7">
    <location>
        <position position="132"/>
    </location>
    <ligand>
        <name>a 1,2-diacyl-sn-glycero-3-phospho-(1'-sn-glycerol)</name>
        <dbReference type="ChEBI" id="CHEBI:64716"/>
    </ligand>
</feature>
<feature type="transmembrane region" description="Helical" evidence="7">
    <location>
        <begin position="231"/>
        <end position="250"/>
    </location>
</feature>
<dbReference type="PANTHER" id="PTHR30589:SF0">
    <property type="entry name" value="PHOSPHATIDYLGLYCEROL--PROLIPOPROTEIN DIACYLGLYCERYL TRANSFERASE"/>
    <property type="match status" value="1"/>
</dbReference>
<comment type="function">
    <text evidence="7">Catalyzes the transfer of the diacylglyceryl group from phosphatidylglycerol to the sulfhydryl group of the N-terminal cysteine of a prolipoprotein, the first step in the formation of mature lipoproteins.</text>
</comment>
<feature type="transmembrane region" description="Helical" evidence="7">
    <location>
        <begin position="84"/>
        <end position="106"/>
    </location>
</feature>
<organism evidence="9 10">
    <name type="scientific">Veillonella seminalis</name>
    <dbReference type="NCBI Taxonomy" id="1502943"/>
    <lineage>
        <taxon>Bacteria</taxon>
        <taxon>Bacillati</taxon>
        <taxon>Bacillota</taxon>
        <taxon>Negativicutes</taxon>
        <taxon>Veillonellales</taxon>
        <taxon>Veillonellaceae</taxon>
        <taxon>Veillonella</taxon>
    </lineage>
</organism>
<dbReference type="GO" id="GO:0008961">
    <property type="term" value="F:phosphatidylglycerol-prolipoprotein diacylglyceryl transferase activity"/>
    <property type="evidence" value="ECO:0007669"/>
    <property type="project" value="UniProtKB-UniRule"/>
</dbReference>
<dbReference type="RefSeq" id="WP_006556654.1">
    <property type="nucleotide sequence ID" value="NZ_DAWCUT010000002.1"/>
</dbReference>
<comment type="caution">
    <text evidence="9">The sequence shown here is derived from an EMBL/GenBank/DDBJ whole genome shotgun (WGS) entry which is preliminary data.</text>
</comment>
<dbReference type="GO" id="GO:0042158">
    <property type="term" value="P:lipoprotein biosynthetic process"/>
    <property type="evidence" value="ECO:0007669"/>
    <property type="project" value="UniProtKB-UniRule"/>
</dbReference>
<dbReference type="UniPathway" id="UPA00664"/>
<name>A0A833CBP1_9FIRM</name>
<evidence type="ECO:0000256" key="6">
    <source>
        <dbReference type="ARBA" id="ARBA00023136"/>
    </source>
</evidence>
<evidence type="ECO:0000256" key="5">
    <source>
        <dbReference type="ARBA" id="ARBA00022989"/>
    </source>
</evidence>
<reference evidence="9 10" key="1">
    <citation type="submission" date="2019-09" db="EMBL/GenBank/DDBJ databases">
        <title>Draft genome sequence of 3 type strains from the CCUG.</title>
        <authorList>
            <person name="Pineiro-Iglesias B."/>
            <person name="Tunovic T."/>
            <person name="Unosson C."/>
            <person name="Inganas E."/>
            <person name="Ohlen M."/>
            <person name="Cardew S."/>
            <person name="Jensie-Markopoulos S."/>
            <person name="Salva-Serra F."/>
            <person name="Jaen-Luchoro D."/>
            <person name="Karlsson R."/>
            <person name="Svensson-Stadler L."/>
            <person name="Chun J."/>
            <person name="Moore E."/>
        </authorList>
    </citation>
    <scope>NUCLEOTIDE SEQUENCE [LARGE SCALE GENOMIC DNA]</scope>
    <source>
        <strain evidence="9 10">CCUG 65427</strain>
    </source>
</reference>
<feature type="transmembrane region" description="Helical" evidence="7">
    <location>
        <begin position="47"/>
        <end position="64"/>
    </location>
</feature>
<dbReference type="Proteomes" id="UP000434554">
    <property type="component" value="Unassembled WGS sequence"/>
</dbReference>
<feature type="compositionally biased region" description="Basic and acidic residues" evidence="8">
    <location>
        <begin position="278"/>
        <end position="288"/>
    </location>
</feature>
<protein>
    <recommendedName>
        <fullName evidence="7">Phosphatidylglycerol--prolipoprotein diacylglyceryl transferase</fullName>
        <ecNumber evidence="7">2.5.1.145</ecNumber>
    </recommendedName>
</protein>
<dbReference type="EC" id="2.5.1.145" evidence="7"/>
<evidence type="ECO:0000256" key="4">
    <source>
        <dbReference type="ARBA" id="ARBA00022692"/>
    </source>
</evidence>
<comment type="similarity">
    <text evidence="1 7">Belongs to the Lgt family.</text>
</comment>
<gene>
    <name evidence="7 9" type="primary">lgt</name>
    <name evidence="9" type="ORF">F8R14_03325</name>
</gene>
<dbReference type="HAMAP" id="MF_01147">
    <property type="entry name" value="Lgt"/>
    <property type="match status" value="1"/>
</dbReference>
<evidence type="ECO:0000256" key="7">
    <source>
        <dbReference type="HAMAP-Rule" id="MF_01147"/>
    </source>
</evidence>
<proteinExistence type="inferred from homology"/>
<evidence type="ECO:0000313" key="10">
    <source>
        <dbReference type="Proteomes" id="UP000434554"/>
    </source>
</evidence>
<feature type="transmembrane region" description="Helical" evidence="7">
    <location>
        <begin position="15"/>
        <end position="35"/>
    </location>
</feature>
<feature type="transmembrane region" description="Helical" evidence="7">
    <location>
        <begin position="201"/>
        <end position="219"/>
    </location>
</feature>
<dbReference type="AlphaFoldDB" id="A0A833CBP1"/>
<comment type="catalytic activity">
    <reaction evidence="7">
        <text>L-cysteinyl-[prolipoprotein] + a 1,2-diacyl-sn-glycero-3-phospho-(1'-sn-glycerol) = an S-1,2-diacyl-sn-glyceryl-L-cysteinyl-[prolipoprotein] + sn-glycerol 1-phosphate + H(+)</text>
        <dbReference type="Rhea" id="RHEA:56712"/>
        <dbReference type="Rhea" id="RHEA-COMP:14679"/>
        <dbReference type="Rhea" id="RHEA-COMP:14680"/>
        <dbReference type="ChEBI" id="CHEBI:15378"/>
        <dbReference type="ChEBI" id="CHEBI:29950"/>
        <dbReference type="ChEBI" id="CHEBI:57685"/>
        <dbReference type="ChEBI" id="CHEBI:64716"/>
        <dbReference type="ChEBI" id="CHEBI:140658"/>
        <dbReference type="EC" id="2.5.1.145"/>
    </reaction>
</comment>
<dbReference type="Pfam" id="PF01790">
    <property type="entry name" value="LGT"/>
    <property type="match status" value="1"/>
</dbReference>
<evidence type="ECO:0000256" key="2">
    <source>
        <dbReference type="ARBA" id="ARBA00022475"/>
    </source>
</evidence>
<keyword evidence="5 7" id="KW-1133">Transmembrane helix</keyword>
<dbReference type="GeneID" id="83055557"/>
<accession>A0A833CBP1</accession>
<comment type="pathway">
    <text evidence="7">Protein modification; lipoprotein biosynthesis (diacylglyceryl transfer).</text>
</comment>
<evidence type="ECO:0000256" key="8">
    <source>
        <dbReference type="SAM" id="MobiDB-lite"/>
    </source>
</evidence>
<comment type="subcellular location">
    <subcellularLocation>
        <location evidence="7">Cell membrane</location>
        <topology evidence="7">Multi-pass membrane protein</topology>
    </subcellularLocation>
</comment>
<dbReference type="InterPro" id="IPR001640">
    <property type="entry name" value="Lgt"/>
</dbReference>